<dbReference type="AlphaFoldDB" id="A0A1Y1VE79"/>
<evidence type="ECO:0000313" key="4">
    <source>
        <dbReference type="Proteomes" id="UP000193719"/>
    </source>
</evidence>
<sequence length="439" mass="52311">MMKEGFSENDMATHIINYIFNYIDNFDTFTKNNKYYCCNYNLNNDDSIENKEELKNISLISDVISQKLNFHTNENKDNRFIKVMYYKEPSLKSFKGSKFLLKGISKNNELFIVSSKSFPEHCKKINDMKEYCNKLHNMKVDIENMKIDTKSKSMKKEIKMKEEELKKKDIKFDVHKLELQDIHYNDLEYFENKFIYNDKKKENNRIFCIVLTSKDGNILNISDFFSIVSSKQLYKAKDAIIKFSFLDFVLEEENDLNYYLRSFFEAHRFKDHFLFRINFYGAENSTENEDEINNIEKEIIRYLNDSQNQDGSTIKNDSVSKEMSNNNEEANSNMNECQQNLNTNLYEAFYGISSNELNTNNFIADSNIGYNNINNNYNFNNIGYNNINNNYNFNNMEYNNVNNNYNFNNMGYNNNPLDLFQSDYIQNYLNLYNNSNNFY</sequence>
<keyword evidence="1" id="KW-0175">Coiled coil</keyword>
<dbReference type="EMBL" id="MCFH01000012">
    <property type="protein sequence ID" value="ORX53877.1"/>
    <property type="molecule type" value="Genomic_DNA"/>
</dbReference>
<feature type="region of interest" description="Disordered" evidence="2">
    <location>
        <begin position="308"/>
        <end position="333"/>
    </location>
</feature>
<evidence type="ECO:0000313" key="3">
    <source>
        <dbReference type="EMBL" id="ORX53877.1"/>
    </source>
</evidence>
<comment type="caution">
    <text evidence="3">The sequence shown here is derived from an EMBL/GenBank/DDBJ whole genome shotgun (WGS) entry which is preliminary data.</text>
</comment>
<reference evidence="3 4" key="2">
    <citation type="submission" date="2016-08" db="EMBL/GenBank/DDBJ databases">
        <title>Pervasive Adenine N6-methylation of Active Genes in Fungi.</title>
        <authorList>
            <consortium name="DOE Joint Genome Institute"/>
            <person name="Mondo S.J."/>
            <person name="Dannebaum R.O."/>
            <person name="Kuo R.C."/>
            <person name="Labutti K."/>
            <person name="Haridas S."/>
            <person name="Kuo A."/>
            <person name="Salamov A."/>
            <person name="Ahrendt S.R."/>
            <person name="Lipzen A."/>
            <person name="Sullivan W."/>
            <person name="Andreopoulos W.B."/>
            <person name="Clum A."/>
            <person name="Lindquist E."/>
            <person name="Daum C."/>
            <person name="Ramamoorthy G.K."/>
            <person name="Gryganskyi A."/>
            <person name="Culley D."/>
            <person name="Magnuson J.K."/>
            <person name="James T.Y."/>
            <person name="O'Malley M.A."/>
            <person name="Stajich J.E."/>
            <person name="Spatafora J.W."/>
            <person name="Visel A."/>
            <person name="Grigoriev I.V."/>
        </authorList>
    </citation>
    <scope>NUCLEOTIDE SEQUENCE [LARGE SCALE GENOMIC DNA]</scope>
    <source>
        <strain evidence="4">finn</strain>
    </source>
</reference>
<proteinExistence type="predicted"/>
<evidence type="ECO:0000256" key="1">
    <source>
        <dbReference type="SAM" id="Coils"/>
    </source>
</evidence>
<feature type="coiled-coil region" evidence="1">
    <location>
        <begin position="128"/>
        <end position="171"/>
    </location>
</feature>
<keyword evidence="4" id="KW-1185">Reference proteome</keyword>
<feature type="compositionally biased region" description="Polar residues" evidence="2">
    <location>
        <begin position="308"/>
        <end position="317"/>
    </location>
</feature>
<protein>
    <submittedName>
        <fullName evidence="3">Uncharacterized protein</fullName>
    </submittedName>
</protein>
<dbReference type="Proteomes" id="UP000193719">
    <property type="component" value="Unassembled WGS sequence"/>
</dbReference>
<feature type="compositionally biased region" description="Low complexity" evidence="2">
    <location>
        <begin position="322"/>
        <end position="333"/>
    </location>
</feature>
<dbReference type="OrthoDB" id="2181368at2759"/>
<gene>
    <name evidence="3" type="ORF">BCR36DRAFT_411023</name>
</gene>
<accession>A0A1Y1VE79</accession>
<organism evidence="3 4">
    <name type="scientific">Piromyces finnis</name>
    <dbReference type="NCBI Taxonomy" id="1754191"/>
    <lineage>
        <taxon>Eukaryota</taxon>
        <taxon>Fungi</taxon>
        <taxon>Fungi incertae sedis</taxon>
        <taxon>Chytridiomycota</taxon>
        <taxon>Chytridiomycota incertae sedis</taxon>
        <taxon>Neocallimastigomycetes</taxon>
        <taxon>Neocallimastigales</taxon>
        <taxon>Neocallimastigaceae</taxon>
        <taxon>Piromyces</taxon>
    </lineage>
</organism>
<evidence type="ECO:0000256" key="2">
    <source>
        <dbReference type="SAM" id="MobiDB-lite"/>
    </source>
</evidence>
<reference evidence="3 4" key="1">
    <citation type="submission" date="2016-08" db="EMBL/GenBank/DDBJ databases">
        <title>Genomes of anaerobic fungi encode conserved fungal cellulosomes for biomass hydrolysis.</title>
        <authorList>
            <consortium name="DOE Joint Genome Institute"/>
            <person name="Haitjema C.H."/>
            <person name="Gilmore S.P."/>
            <person name="Henske J.K."/>
            <person name="Solomon K.V."/>
            <person name="De Groot R."/>
            <person name="Kuo A."/>
            <person name="Mondo S.J."/>
            <person name="Salamov A.A."/>
            <person name="Labutti K."/>
            <person name="Zhao Z."/>
            <person name="Chiniquy J."/>
            <person name="Barry K."/>
            <person name="Brewer H.M."/>
            <person name="Purvine S.O."/>
            <person name="Wright A.T."/>
            <person name="Boxma B."/>
            <person name="Van Alen T."/>
            <person name="Hackstein J.H."/>
            <person name="Baker S.E."/>
            <person name="Grigoriev I.V."/>
            <person name="O'Malley M.A."/>
        </authorList>
    </citation>
    <scope>NUCLEOTIDE SEQUENCE [LARGE SCALE GENOMIC DNA]</scope>
    <source>
        <strain evidence="4">finn</strain>
    </source>
</reference>
<name>A0A1Y1VE79_9FUNG</name>